<dbReference type="InterPro" id="IPR014748">
    <property type="entry name" value="Enoyl-CoA_hydra_C"/>
</dbReference>
<dbReference type="KEGG" id="nso:NIASO_10095"/>
<sequence>MNYTTIEIDQQPLIATIWLNRPEVRNAFNETMIAELTGAFTTLSALEGVRVILLRGRGTIFCAGADLNWMKQAAQYSYEQNLKESGQLAQCFKTIYDSPKPTIAVVQGAAMGGANGLLAACDFAYATDETVLAFSEVKIGLIPATIAPYILKRIGESKTRELMLTGKKIKGVEAARLGLVNQSAPEAELGALVEATISELLTAGPASVAQCKTLLAELSAKPLDTAISYTTELIAQARVSPEGQEGMKAFLEKRKPDWIK</sequence>
<keyword evidence="3" id="KW-1185">Reference proteome</keyword>
<dbReference type="InterPro" id="IPR051683">
    <property type="entry name" value="Enoyl-CoA_Hydratase/Isomerase"/>
</dbReference>
<evidence type="ECO:0000313" key="3">
    <source>
        <dbReference type="Proteomes" id="UP000003586"/>
    </source>
</evidence>
<keyword evidence="2" id="KW-0456">Lyase</keyword>
<protein>
    <submittedName>
        <fullName evidence="2">Enoyl-CoA hydratase</fullName>
        <ecNumber evidence="2">4.2.1.17</ecNumber>
    </submittedName>
</protein>
<reference evidence="2 3" key="1">
    <citation type="submission" date="2013-12" db="EMBL/GenBank/DDBJ databases">
        <authorList>
            <consortium name="DOE Joint Genome Institute"/>
            <person name="Eisen J."/>
            <person name="Huntemann M."/>
            <person name="Han J."/>
            <person name="Chen A."/>
            <person name="Kyrpides N."/>
            <person name="Mavromatis K."/>
            <person name="Markowitz V."/>
            <person name="Palaniappan K."/>
            <person name="Ivanova N."/>
            <person name="Schaumberg A."/>
            <person name="Pati A."/>
            <person name="Liolios K."/>
            <person name="Nordberg H.P."/>
            <person name="Cantor M.N."/>
            <person name="Hua S.X."/>
            <person name="Woyke T."/>
        </authorList>
    </citation>
    <scope>NUCLEOTIDE SEQUENCE [LARGE SCALE GENOMIC DNA]</scope>
    <source>
        <strain evidence="3">DSM 19437</strain>
    </source>
</reference>
<name>W0F0R3_9BACT</name>
<dbReference type="STRING" id="929713.NIASO_10095"/>
<dbReference type="Proteomes" id="UP000003586">
    <property type="component" value="Chromosome"/>
</dbReference>
<gene>
    <name evidence="2" type="ORF">NIASO_10095</name>
</gene>
<dbReference type="eggNOG" id="COG1024">
    <property type="taxonomic scope" value="Bacteria"/>
</dbReference>
<evidence type="ECO:0000256" key="1">
    <source>
        <dbReference type="ARBA" id="ARBA00005254"/>
    </source>
</evidence>
<comment type="similarity">
    <text evidence="1">Belongs to the enoyl-CoA hydratase/isomerase family.</text>
</comment>
<dbReference type="PANTHER" id="PTHR42964:SF1">
    <property type="entry name" value="POLYKETIDE BIOSYNTHESIS ENOYL-COA HYDRATASE PKSH-RELATED"/>
    <property type="match status" value="1"/>
</dbReference>
<dbReference type="Gene3D" id="3.90.226.10">
    <property type="entry name" value="2-enoyl-CoA Hydratase, Chain A, domain 1"/>
    <property type="match status" value="1"/>
</dbReference>
<dbReference type="EMBL" id="CP007035">
    <property type="protein sequence ID" value="AHF15413.1"/>
    <property type="molecule type" value="Genomic_DNA"/>
</dbReference>
<dbReference type="AlphaFoldDB" id="W0F0R3"/>
<dbReference type="GO" id="GO:0004300">
    <property type="term" value="F:enoyl-CoA hydratase activity"/>
    <property type="evidence" value="ECO:0007669"/>
    <property type="project" value="UniProtKB-EC"/>
</dbReference>
<dbReference type="EC" id="4.2.1.17" evidence="2"/>
<dbReference type="HOGENOM" id="CLU_009834_7_3_10"/>
<dbReference type="CDD" id="cd06558">
    <property type="entry name" value="crotonase-like"/>
    <property type="match status" value="1"/>
</dbReference>
<evidence type="ECO:0000313" key="2">
    <source>
        <dbReference type="EMBL" id="AHF15413.1"/>
    </source>
</evidence>
<dbReference type="OrthoDB" id="9775794at2"/>
<dbReference type="InterPro" id="IPR001753">
    <property type="entry name" value="Enoyl-CoA_hydra/iso"/>
</dbReference>
<dbReference type="Pfam" id="PF00378">
    <property type="entry name" value="ECH_1"/>
    <property type="match status" value="1"/>
</dbReference>
<dbReference type="InterPro" id="IPR029045">
    <property type="entry name" value="ClpP/crotonase-like_dom_sf"/>
</dbReference>
<dbReference type="Gene3D" id="1.10.12.10">
    <property type="entry name" value="Lyase 2-enoyl-coa Hydratase, Chain A, domain 2"/>
    <property type="match status" value="1"/>
</dbReference>
<dbReference type="RefSeq" id="WP_008584103.1">
    <property type="nucleotide sequence ID" value="NZ_CP007035.1"/>
</dbReference>
<proteinExistence type="inferred from homology"/>
<accession>W0F0R3</accession>
<dbReference type="SUPFAM" id="SSF52096">
    <property type="entry name" value="ClpP/crotonase"/>
    <property type="match status" value="1"/>
</dbReference>
<dbReference type="PANTHER" id="PTHR42964">
    <property type="entry name" value="ENOYL-COA HYDRATASE"/>
    <property type="match status" value="1"/>
</dbReference>
<organism evidence="2 3">
    <name type="scientific">Niabella soli DSM 19437</name>
    <dbReference type="NCBI Taxonomy" id="929713"/>
    <lineage>
        <taxon>Bacteria</taxon>
        <taxon>Pseudomonadati</taxon>
        <taxon>Bacteroidota</taxon>
        <taxon>Chitinophagia</taxon>
        <taxon>Chitinophagales</taxon>
        <taxon>Chitinophagaceae</taxon>
        <taxon>Niabella</taxon>
    </lineage>
</organism>